<dbReference type="NCBIfam" id="TIGR01216">
    <property type="entry name" value="ATP_synt_epsi"/>
    <property type="match status" value="1"/>
</dbReference>
<evidence type="ECO:0000256" key="10">
    <source>
        <dbReference type="SAM" id="MobiDB-lite"/>
    </source>
</evidence>
<comment type="function">
    <text evidence="8">Produces ATP from ADP in the presence of a proton gradient across the membrane.</text>
</comment>
<keyword evidence="7 8" id="KW-0066">ATP synthesis</keyword>
<sequence length="153" mass="16248">MRPAPSFTPTRLVTNTRPNRRVVTRGATLAAELHVALVAADREVWSGEATLVVARTTSGDIGVMPGHQPLLGVLESGPVTIRTSDGATVVAAVHGGFISFADNKLSLLAEIAELSDEIDVQRAERELERAQAEGDASAERRADVRLRAATATR</sequence>
<comment type="subcellular location">
    <subcellularLocation>
        <location evidence="1 8">Cell membrane</location>
        <topology evidence="1 8">Peripheral membrane protein</topology>
    </subcellularLocation>
</comment>
<dbReference type="InterPro" id="IPR036771">
    <property type="entry name" value="ATPsynth_dsu/esu_N"/>
</dbReference>
<dbReference type="InterPro" id="IPR020546">
    <property type="entry name" value="ATP_synth_F1_dsu/esu_N"/>
</dbReference>
<dbReference type="PANTHER" id="PTHR13822:SF10">
    <property type="entry name" value="ATP SYNTHASE EPSILON CHAIN, CHLOROPLASTIC"/>
    <property type="match status" value="1"/>
</dbReference>
<evidence type="ECO:0000256" key="6">
    <source>
        <dbReference type="ARBA" id="ARBA00023196"/>
    </source>
</evidence>
<dbReference type="SUPFAM" id="SSF51344">
    <property type="entry name" value="Epsilon subunit of F1F0-ATP synthase N-terminal domain"/>
    <property type="match status" value="1"/>
</dbReference>
<accession>A0ABP7IF32</accession>
<evidence type="ECO:0000313" key="12">
    <source>
        <dbReference type="EMBL" id="GAA3816761.1"/>
    </source>
</evidence>
<dbReference type="PANTHER" id="PTHR13822">
    <property type="entry name" value="ATP SYNTHASE DELTA/EPSILON CHAIN"/>
    <property type="match status" value="1"/>
</dbReference>
<keyword evidence="8" id="KW-1003">Cell membrane</keyword>
<reference evidence="13" key="1">
    <citation type="journal article" date="2019" name="Int. J. Syst. Evol. Microbiol.">
        <title>The Global Catalogue of Microorganisms (GCM) 10K type strain sequencing project: providing services to taxonomists for standard genome sequencing and annotation.</title>
        <authorList>
            <consortium name="The Broad Institute Genomics Platform"/>
            <consortium name="The Broad Institute Genome Sequencing Center for Infectious Disease"/>
            <person name="Wu L."/>
            <person name="Ma J."/>
        </authorList>
    </citation>
    <scope>NUCLEOTIDE SEQUENCE [LARGE SCALE GENOMIC DNA]</scope>
    <source>
        <strain evidence="13">JCM 17138</strain>
    </source>
</reference>
<evidence type="ECO:0000256" key="3">
    <source>
        <dbReference type="ARBA" id="ARBA00022448"/>
    </source>
</evidence>
<gene>
    <name evidence="8" type="primary">atpC</name>
    <name evidence="12" type="ORF">GCM10022403_057660</name>
</gene>
<keyword evidence="13" id="KW-1185">Reference proteome</keyword>
<evidence type="ECO:0000256" key="1">
    <source>
        <dbReference type="ARBA" id="ARBA00004202"/>
    </source>
</evidence>
<keyword evidence="4 8" id="KW-0406">Ion transport</keyword>
<keyword evidence="8" id="KW-0375">Hydrogen ion transport</keyword>
<comment type="subunit">
    <text evidence="8 9">F-type ATPases have 2 components, CF(1) - the catalytic core - and CF(0) - the membrane proton channel. CF(1) has five subunits: alpha(3), beta(3), gamma(1), delta(1), epsilon(1). CF(0) has three main subunits: a, b and c.</text>
</comment>
<dbReference type="InterPro" id="IPR001469">
    <property type="entry name" value="ATP_synth_F1_dsu/esu"/>
</dbReference>
<keyword evidence="5 8" id="KW-0472">Membrane</keyword>
<name>A0ABP7IF32_9ACTN</name>
<protein>
    <recommendedName>
        <fullName evidence="8">ATP synthase epsilon chain</fullName>
    </recommendedName>
    <alternativeName>
        <fullName evidence="8">ATP synthase F1 sector epsilon subunit</fullName>
    </alternativeName>
    <alternativeName>
        <fullName evidence="8">F-ATPase epsilon subunit</fullName>
    </alternativeName>
</protein>
<evidence type="ECO:0000256" key="4">
    <source>
        <dbReference type="ARBA" id="ARBA00023065"/>
    </source>
</evidence>
<evidence type="ECO:0000256" key="9">
    <source>
        <dbReference type="RuleBase" id="RU003656"/>
    </source>
</evidence>
<evidence type="ECO:0000256" key="7">
    <source>
        <dbReference type="ARBA" id="ARBA00023310"/>
    </source>
</evidence>
<evidence type="ECO:0000259" key="11">
    <source>
        <dbReference type="Pfam" id="PF02823"/>
    </source>
</evidence>
<keyword evidence="6 8" id="KW-0139">CF(1)</keyword>
<organism evidence="12 13">
    <name type="scientific">Streptomyces coacervatus</name>
    <dbReference type="NCBI Taxonomy" id="647381"/>
    <lineage>
        <taxon>Bacteria</taxon>
        <taxon>Bacillati</taxon>
        <taxon>Actinomycetota</taxon>
        <taxon>Actinomycetes</taxon>
        <taxon>Kitasatosporales</taxon>
        <taxon>Streptomycetaceae</taxon>
        <taxon>Streptomyces</taxon>
    </lineage>
</organism>
<dbReference type="Proteomes" id="UP001501009">
    <property type="component" value="Unassembled WGS sequence"/>
</dbReference>
<evidence type="ECO:0000256" key="2">
    <source>
        <dbReference type="ARBA" id="ARBA00005712"/>
    </source>
</evidence>
<keyword evidence="3 8" id="KW-0813">Transport</keyword>
<proteinExistence type="inferred from homology"/>
<feature type="domain" description="ATP synthase F1 complex delta/epsilon subunit N-terminal" evidence="11">
    <location>
        <begin position="33"/>
        <end position="111"/>
    </location>
</feature>
<dbReference type="CDD" id="cd12152">
    <property type="entry name" value="F1-ATPase_delta"/>
    <property type="match status" value="1"/>
</dbReference>
<evidence type="ECO:0000256" key="5">
    <source>
        <dbReference type="ARBA" id="ARBA00023136"/>
    </source>
</evidence>
<dbReference type="NCBIfam" id="NF009977">
    <property type="entry name" value="PRK13442.1"/>
    <property type="match status" value="1"/>
</dbReference>
<comment type="caution">
    <text evidence="12">The sequence shown here is derived from an EMBL/GenBank/DDBJ whole genome shotgun (WGS) entry which is preliminary data.</text>
</comment>
<feature type="region of interest" description="Disordered" evidence="10">
    <location>
        <begin position="128"/>
        <end position="153"/>
    </location>
</feature>
<feature type="compositionally biased region" description="Basic and acidic residues" evidence="10">
    <location>
        <begin position="128"/>
        <end position="146"/>
    </location>
</feature>
<dbReference type="Gene3D" id="2.60.15.10">
    <property type="entry name" value="F0F1 ATP synthase delta/epsilon subunit, N-terminal"/>
    <property type="match status" value="1"/>
</dbReference>
<evidence type="ECO:0000256" key="8">
    <source>
        <dbReference type="HAMAP-Rule" id="MF_00530"/>
    </source>
</evidence>
<comment type="similarity">
    <text evidence="2 8 9">Belongs to the ATPase epsilon chain family.</text>
</comment>
<dbReference type="Pfam" id="PF02823">
    <property type="entry name" value="ATP-synt_DE_N"/>
    <property type="match status" value="1"/>
</dbReference>
<dbReference type="EMBL" id="BAABDE010000023">
    <property type="protein sequence ID" value="GAA3816761.1"/>
    <property type="molecule type" value="Genomic_DNA"/>
</dbReference>
<evidence type="ECO:0000313" key="13">
    <source>
        <dbReference type="Proteomes" id="UP001501009"/>
    </source>
</evidence>
<dbReference type="HAMAP" id="MF_00530">
    <property type="entry name" value="ATP_synth_epsil_bac"/>
    <property type="match status" value="1"/>
</dbReference>